<feature type="region of interest" description="Disordered" evidence="7">
    <location>
        <begin position="27"/>
        <end position="63"/>
    </location>
</feature>
<evidence type="ECO:0000256" key="2">
    <source>
        <dbReference type="ARBA" id="ARBA00012925"/>
    </source>
</evidence>
<evidence type="ECO:0000259" key="9">
    <source>
        <dbReference type="PROSITE" id="PS51144"/>
    </source>
</evidence>
<dbReference type="InterPro" id="IPR001148">
    <property type="entry name" value="CA_dom"/>
</dbReference>
<organism evidence="10 11">
    <name type="scientific">Lederbergia lenta</name>
    <name type="common">Bacillus lentus</name>
    <dbReference type="NCBI Taxonomy" id="1467"/>
    <lineage>
        <taxon>Bacteria</taxon>
        <taxon>Bacillati</taxon>
        <taxon>Bacillota</taxon>
        <taxon>Bacilli</taxon>
        <taxon>Bacillales</taxon>
        <taxon>Bacillaceae</taxon>
        <taxon>Lederbergia</taxon>
    </lineage>
</organism>
<sequence length="280" mass="31888">MKKYLVYPFLVVSLIFLLGACSEQTKETTTTSKKEEVTDTKENNAAESSEKPTAQWSYEGETGPEHWGELDPLFSACIQGNEQSPINIEFSQVKTSEKLENIEIQYKPTPFSIVNNGHTVLANAVTPSNSIVVEGKEYKLVQFHFHTPSEHQFNNQNFDMELHLVHQDATGKLAVLGVMIQEGKENEKLAPVWDVLPKVETEKDTLIKEPVNLQTLLPSDQTFFQYNGSLTTPPCTEEVKWVVFEKPIEMSKEQIQAFQQIFPDNHRPVLHLNKREINKN</sequence>
<dbReference type="STRING" id="1348624.GCA_001591545_03476"/>
<dbReference type="Proteomes" id="UP000249134">
    <property type="component" value="Chromosome 1"/>
</dbReference>
<name>A0A2X4W6N8_LEDLE</name>
<dbReference type="KEGG" id="blen:NCTC4824_00782"/>
<evidence type="ECO:0000256" key="5">
    <source>
        <dbReference type="ARBA" id="ARBA00023239"/>
    </source>
</evidence>
<dbReference type="Gene3D" id="3.10.200.10">
    <property type="entry name" value="Alpha carbonic anhydrase"/>
    <property type="match status" value="1"/>
</dbReference>
<keyword evidence="8" id="KW-0732">Signal</keyword>
<dbReference type="AlphaFoldDB" id="A0A2X4W6N8"/>
<evidence type="ECO:0000313" key="10">
    <source>
        <dbReference type="EMBL" id="SQI53280.1"/>
    </source>
</evidence>
<dbReference type="PROSITE" id="PS51144">
    <property type="entry name" value="ALPHA_CA_2"/>
    <property type="match status" value="1"/>
</dbReference>
<reference evidence="10 11" key="1">
    <citation type="submission" date="2018-06" db="EMBL/GenBank/DDBJ databases">
        <authorList>
            <consortium name="Pathogen Informatics"/>
            <person name="Doyle S."/>
        </authorList>
    </citation>
    <scope>NUCLEOTIDE SEQUENCE [LARGE SCALE GENOMIC DNA]</scope>
    <source>
        <strain evidence="10 11">NCTC4824</strain>
    </source>
</reference>
<evidence type="ECO:0000256" key="6">
    <source>
        <dbReference type="ARBA" id="ARBA00048348"/>
    </source>
</evidence>
<keyword evidence="5 10" id="KW-0456">Lyase</keyword>
<dbReference type="RefSeq" id="WP_066145111.1">
    <property type="nucleotide sequence ID" value="NZ_CBCSGM010000007.1"/>
</dbReference>
<feature type="compositionally biased region" description="Basic and acidic residues" evidence="7">
    <location>
        <begin position="32"/>
        <end position="50"/>
    </location>
</feature>
<dbReference type="PROSITE" id="PS51257">
    <property type="entry name" value="PROKAR_LIPOPROTEIN"/>
    <property type="match status" value="1"/>
</dbReference>
<comment type="similarity">
    <text evidence="1">Belongs to the alpha-carbonic anhydrase family.</text>
</comment>
<dbReference type="SMART" id="SM01057">
    <property type="entry name" value="Carb_anhydrase"/>
    <property type="match status" value="1"/>
</dbReference>
<evidence type="ECO:0000256" key="1">
    <source>
        <dbReference type="ARBA" id="ARBA00010718"/>
    </source>
</evidence>
<dbReference type="InterPro" id="IPR023561">
    <property type="entry name" value="Carbonic_anhydrase_a-class"/>
</dbReference>
<dbReference type="CDD" id="cd03124">
    <property type="entry name" value="alpha_CA_prokaryotic_like"/>
    <property type="match status" value="1"/>
</dbReference>
<dbReference type="Pfam" id="PF00194">
    <property type="entry name" value="Carb_anhydrase"/>
    <property type="match status" value="1"/>
</dbReference>
<evidence type="ECO:0000256" key="8">
    <source>
        <dbReference type="SAM" id="SignalP"/>
    </source>
</evidence>
<evidence type="ECO:0000256" key="4">
    <source>
        <dbReference type="ARBA" id="ARBA00022833"/>
    </source>
</evidence>
<dbReference type="GO" id="GO:0004089">
    <property type="term" value="F:carbonate dehydratase activity"/>
    <property type="evidence" value="ECO:0007669"/>
    <property type="project" value="UniProtKB-EC"/>
</dbReference>
<dbReference type="InterPro" id="IPR041891">
    <property type="entry name" value="Alpha_CA_prokaryot-like"/>
</dbReference>
<comment type="catalytic activity">
    <reaction evidence="6">
        <text>hydrogencarbonate + H(+) = CO2 + H2O</text>
        <dbReference type="Rhea" id="RHEA:10748"/>
        <dbReference type="ChEBI" id="CHEBI:15377"/>
        <dbReference type="ChEBI" id="CHEBI:15378"/>
        <dbReference type="ChEBI" id="CHEBI:16526"/>
        <dbReference type="ChEBI" id="CHEBI:17544"/>
        <dbReference type="EC" id="4.2.1.1"/>
    </reaction>
</comment>
<keyword evidence="11" id="KW-1185">Reference proteome</keyword>
<keyword evidence="3" id="KW-0479">Metal-binding</keyword>
<feature type="signal peptide" evidence="8">
    <location>
        <begin position="1"/>
        <end position="20"/>
    </location>
</feature>
<dbReference type="InterPro" id="IPR036398">
    <property type="entry name" value="CA_dom_sf"/>
</dbReference>
<feature type="chain" id="PRO_5038961186" description="carbonic anhydrase" evidence="8">
    <location>
        <begin position="21"/>
        <end position="280"/>
    </location>
</feature>
<gene>
    <name evidence="10" type="primary">canA</name>
    <name evidence="10" type="ORF">NCTC4824_00782</name>
</gene>
<dbReference type="PANTHER" id="PTHR18952:SF265">
    <property type="entry name" value="CARBONIC ANHYDRASE"/>
    <property type="match status" value="1"/>
</dbReference>
<feature type="domain" description="Alpha-carbonic anhydrase" evidence="9">
    <location>
        <begin position="54"/>
        <end position="280"/>
    </location>
</feature>
<dbReference type="GO" id="GO:0008270">
    <property type="term" value="F:zinc ion binding"/>
    <property type="evidence" value="ECO:0007669"/>
    <property type="project" value="InterPro"/>
</dbReference>
<dbReference type="PANTHER" id="PTHR18952">
    <property type="entry name" value="CARBONIC ANHYDRASE"/>
    <property type="match status" value="1"/>
</dbReference>
<proteinExistence type="inferred from homology"/>
<evidence type="ECO:0000313" key="11">
    <source>
        <dbReference type="Proteomes" id="UP000249134"/>
    </source>
</evidence>
<protein>
    <recommendedName>
        <fullName evidence="2">carbonic anhydrase</fullName>
        <ecNumber evidence="2">4.2.1.1</ecNumber>
    </recommendedName>
</protein>
<dbReference type="EMBL" id="LS483476">
    <property type="protein sequence ID" value="SQI53280.1"/>
    <property type="molecule type" value="Genomic_DNA"/>
</dbReference>
<keyword evidence="4" id="KW-0862">Zinc</keyword>
<evidence type="ECO:0000256" key="3">
    <source>
        <dbReference type="ARBA" id="ARBA00022723"/>
    </source>
</evidence>
<dbReference type="SUPFAM" id="SSF51069">
    <property type="entry name" value="Carbonic anhydrase"/>
    <property type="match status" value="1"/>
</dbReference>
<dbReference type="EC" id="4.2.1.1" evidence="2"/>
<evidence type="ECO:0000256" key="7">
    <source>
        <dbReference type="SAM" id="MobiDB-lite"/>
    </source>
</evidence>
<accession>A0A2X4W6N8</accession>